<evidence type="ECO:0000256" key="3">
    <source>
        <dbReference type="ARBA" id="ARBA00022475"/>
    </source>
</evidence>
<dbReference type="SUPFAM" id="SSF103481">
    <property type="entry name" value="Multidrug resistance efflux transporter EmrE"/>
    <property type="match status" value="2"/>
</dbReference>
<feature type="domain" description="EamA" evidence="8">
    <location>
        <begin position="159"/>
        <end position="295"/>
    </location>
</feature>
<reference evidence="10" key="1">
    <citation type="submission" date="2015-03" db="EMBL/GenBank/DDBJ databases">
        <authorList>
            <person name="Nijsse Bart"/>
        </authorList>
    </citation>
    <scope>NUCLEOTIDE SEQUENCE [LARGE SCALE GENOMIC DNA]</scope>
</reference>
<feature type="domain" description="EamA" evidence="8">
    <location>
        <begin position="14"/>
        <end position="144"/>
    </location>
</feature>
<dbReference type="Proteomes" id="UP000049855">
    <property type="component" value="Unassembled WGS sequence"/>
</dbReference>
<evidence type="ECO:0000256" key="5">
    <source>
        <dbReference type="ARBA" id="ARBA00022989"/>
    </source>
</evidence>
<dbReference type="Pfam" id="PF00892">
    <property type="entry name" value="EamA"/>
    <property type="match status" value="2"/>
</dbReference>
<dbReference type="InterPro" id="IPR037185">
    <property type="entry name" value="EmrE-like"/>
</dbReference>
<keyword evidence="3" id="KW-1003">Cell membrane</keyword>
<dbReference type="InterPro" id="IPR050638">
    <property type="entry name" value="AA-Vitamin_Transporters"/>
</dbReference>
<evidence type="ECO:0000259" key="8">
    <source>
        <dbReference type="Pfam" id="PF00892"/>
    </source>
</evidence>
<proteinExistence type="inferred from homology"/>
<dbReference type="EMBL" id="CTRP01000011">
    <property type="protein sequence ID" value="CQR72729.1"/>
    <property type="molecule type" value="Genomic_DNA"/>
</dbReference>
<organism evidence="9 10">
    <name type="scientific">Sporomusa ovata</name>
    <dbReference type="NCBI Taxonomy" id="2378"/>
    <lineage>
        <taxon>Bacteria</taxon>
        <taxon>Bacillati</taxon>
        <taxon>Bacillota</taxon>
        <taxon>Negativicutes</taxon>
        <taxon>Selenomonadales</taxon>
        <taxon>Sporomusaceae</taxon>
        <taxon>Sporomusa</taxon>
    </lineage>
</organism>
<comment type="subcellular location">
    <subcellularLocation>
        <location evidence="1">Cell membrane</location>
        <topology evidence="1">Multi-pass membrane protein</topology>
    </subcellularLocation>
</comment>
<dbReference type="AlphaFoldDB" id="A0A0U1L071"/>
<evidence type="ECO:0000313" key="9">
    <source>
        <dbReference type="EMBL" id="CQR72729.1"/>
    </source>
</evidence>
<feature type="transmembrane region" description="Helical" evidence="7">
    <location>
        <begin position="40"/>
        <end position="60"/>
    </location>
</feature>
<dbReference type="PANTHER" id="PTHR32322:SF18">
    <property type="entry name" value="S-ADENOSYLMETHIONINE_S-ADENOSYLHOMOCYSTEINE TRANSPORTER"/>
    <property type="match status" value="1"/>
</dbReference>
<accession>A0A0U1L071</accession>
<gene>
    <name evidence="9" type="ORF">SpAn4DRAFT_3189</name>
</gene>
<keyword evidence="5 7" id="KW-1133">Transmembrane helix</keyword>
<feature type="transmembrane region" description="Helical" evidence="7">
    <location>
        <begin position="255"/>
        <end position="272"/>
    </location>
</feature>
<feature type="transmembrane region" description="Helical" evidence="7">
    <location>
        <begin position="190"/>
        <end position="210"/>
    </location>
</feature>
<dbReference type="RefSeq" id="WP_021168420.1">
    <property type="nucleotide sequence ID" value="NZ_CTRP01000011.1"/>
</dbReference>
<feature type="transmembrane region" description="Helical" evidence="7">
    <location>
        <begin position="278"/>
        <end position="295"/>
    </location>
</feature>
<evidence type="ECO:0000256" key="4">
    <source>
        <dbReference type="ARBA" id="ARBA00022692"/>
    </source>
</evidence>
<keyword evidence="6 7" id="KW-0472">Membrane</keyword>
<evidence type="ECO:0000256" key="6">
    <source>
        <dbReference type="ARBA" id="ARBA00023136"/>
    </source>
</evidence>
<feature type="transmembrane region" description="Helical" evidence="7">
    <location>
        <begin position="222"/>
        <end position="243"/>
    </location>
</feature>
<keyword evidence="10" id="KW-1185">Reference proteome</keyword>
<protein>
    <submittedName>
        <fullName evidence="9">Permease of the drug/metabolite transporter (DMT) superfamily</fullName>
    </submittedName>
</protein>
<dbReference type="GO" id="GO:0005886">
    <property type="term" value="C:plasma membrane"/>
    <property type="evidence" value="ECO:0007669"/>
    <property type="project" value="UniProtKB-SubCell"/>
</dbReference>
<sequence length="305" mass="33055">MDTSRGNRDRYAKIVLLIITIIWGLNIPVMKIGLMSLSPLVYNACRLIIAAVLSVAVLLITKAYKPMPVGDLKKIAIIGGLGLFVNQVLITFGMSQTTAGNSSLVLATLPVEVAVINSIFKIEAISRRMTAGVITGLLGVFFVVVGSNKELSLIGPHLIGALLLLVGQFCYGYYTVFLKELNDRYSTYQIFAYIMVFNAVLFLIIALPELTSTDWSTIPEAALYSIFFSSMFALVLANTVWIWVVGRLGSTKASLSQYLCPVVSIAFAWAYLGETLGMIQLTGAAVIVLGLYLTLNQSPADCKSS</sequence>
<feature type="transmembrane region" description="Helical" evidence="7">
    <location>
        <begin position="158"/>
        <end position="178"/>
    </location>
</feature>
<name>A0A0U1L071_9FIRM</name>
<feature type="transmembrane region" description="Helical" evidence="7">
    <location>
        <begin position="72"/>
        <end position="92"/>
    </location>
</feature>
<evidence type="ECO:0000256" key="7">
    <source>
        <dbReference type="SAM" id="Phobius"/>
    </source>
</evidence>
<feature type="transmembrane region" description="Helical" evidence="7">
    <location>
        <begin position="12"/>
        <end position="34"/>
    </location>
</feature>
<comment type="similarity">
    <text evidence="2">Belongs to the EamA transporter family.</text>
</comment>
<evidence type="ECO:0000256" key="2">
    <source>
        <dbReference type="ARBA" id="ARBA00007362"/>
    </source>
</evidence>
<feature type="transmembrane region" description="Helical" evidence="7">
    <location>
        <begin position="104"/>
        <end position="122"/>
    </location>
</feature>
<keyword evidence="4 7" id="KW-0812">Transmembrane</keyword>
<feature type="transmembrane region" description="Helical" evidence="7">
    <location>
        <begin position="129"/>
        <end position="146"/>
    </location>
</feature>
<evidence type="ECO:0000256" key="1">
    <source>
        <dbReference type="ARBA" id="ARBA00004651"/>
    </source>
</evidence>
<dbReference type="InterPro" id="IPR000620">
    <property type="entry name" value="EamA_dom"/>
</dbReference>
<evidence type="ECO:0000313" key="10">
    <source>
        <dbReference type="Proteomes" id="UP000049855"/>
    </source>
</evidence>
<dbReference type="PANTHER" id="PTHR32322">
    <property type="entry name" value="INNER MEMBRANE TRANSPORTER"/>
    <property type="match status" value="1"/>
</dbReference>